<accession>A0ACD1AFH1</accession>
<keyword evidence="2" id="KW-1185">Reference proteome</keyword>
<organism evidence="1 2">
    <name type="scientific">Anoxybacterium hadale</name>
    <dbReference type="NCBI Taxonomy" id="3408580"/>
    <lineage>
        <taxon>Bacteria</taxon>
        <taxon>Bacillati</taxon>
        <taxon>Bacillota</taxon>
        <taxon>Clostridia</taxon>
        <taxon>Peptostreptococcales</taxon>
        <taxon>Anaerovoracaceae</taxon>
        <taxon>Anoxybacterium</taxon>
    </lineage>
</organism>
<sequence>MSHTLAVDFMGLKLKNPIIVAAGPWARNGDMIRNAILAGAGAVVTETIVNEVNIDVRPRVAYRNNGVQNIRLYSDILLEEWEREIDTAKSNGGIVIASICAQTSSEISYIAGKMEKIGADAIELGLASPMGEGLEVMAASSERIYEMTRKVVGCVDIPVMVKLSQNVTNMSKVACAVERAGGSAISAIDTVRCILGVNIKERKPYLPTYGGYSGSPIRPLGLASVATIAQSTKLPVCGIGGIESYEHILEYMMLGASAIQIGTALMLNGFGHIERIKNDLEDWMESNDVQSFAEIRGSALGGIKSFDEIQVEPKISHLKDHCGSQDCYKCISACIYGALSKASGDVSVSSDLCRGCGLCSDICPEQNLELIWP</sequence>
<gene>
    <name evidence="1" type="ORF">FRZ06_18425</name>
</gene>
<dbReference type="EMBL" id="CP042469">
    <property type="protein sequence ID" value="QOX65185.1"/>
    <property type="molecule type" value="Genomic_DNA"/>
</dbReference>
<protein>
    <submittedName>
        <fullName evidence="1">Uncharacterized protein</fullName>
    </submittedName>
</protein>
<proteinExistence type="predicted"/>
<evidence type="ECO:0000313" key="1">
    <source>
        <dbReference type="EMBL" id="QOX65185.1"/>
    </source>
</evidence>
<reference evidence="1" key="1">
    <citation type="submission" date="2019-08" db="EMBL/GenBank/DDBJ databases">
        <title>Genome sequence of Clostridiales bacterium MT110.</title>
        <authorList>
            <person name="Cao J."/>
        </authorList>
    </citation>
    <scope>NUCLEOTIDE SEQUENCE</scope>
    <source>
        <strain evidence="1">MT110</strain>
    </source>
</reference>
<name>A0ACD1AFH1_9FIRM</name>
<evidence type="ECO:0000313" key="2">
    <source>
        <dbReference type="Proteomes" id="UP000594014"/>
    </source>
</evidence>
<dbReference type="Proteomes" id="UP000594014">
    <property type="component" value="Chromosome"/>
</dbReference>